<evidence type="ECO:0000313" key="4">
    <source>
        <dbReference type="EMBL" id="MFA1772258.1"/>
    </source>
</evidence>
<comment type="caution">
    <text evidence="3">The sequence shown here is derived from an EMBL/GenBank/DDBJ whole genome shotgun (WGS) entry which is preliminary data.</text>
</comment>
<evidence type="ECO:0000256" key="1">
    <source>
        <dbReference type="SAM" id="SignalP"/>
    </source>
</evidence>
<dbReference type="AlphaFoldDB" id="A0A5M8Q5P5"/>
<gene>
    <name evidence="4" type="ORF">ACD591_13240</name>
    <name evidence="3" type="ORF">FOE74_18990</name>
</gene>
<protein>
    <submittedName>
        <fullName evidence="3">PorT family protein</fullName>
    </submittedName>
    <submittedName>
        <fullName evidence="4">Porin family protein</fullName>
    </submittedName>
</protein>
<dbReference type="Proteomes" id="UP000323866">
    <property type="component" value="Unassembled WGS sequence"/>
</dbReference>
<evidence type="ECO:0000313" key="6">
    <source>
        <dbReference type="Proteomes" id="UP001570846"/>
    </source>
</evidence>
<evidence type="ECO:0000259" key="2">
    <source>
        <dbReference type="Pfam" id="PF13568"/>
    </source>
</evidence>
<keyword evidence="6" id="KW-1185">Reference proteome</keyword>
<proteinExistence type="predicted"/>
<organism evidence="3 5">
    <name type="scientific">Rufibacter glacialis</name>
    <dbReference type="NCBI Taxonomy" id="1259555"/>
    <lineage>
        <taxon>Bacteria</taxon>
        <taxon>Pseudomonadati</taxon>
        <taxon>Bacteroidota</taxon>
        <taxon>Cytophagia</taxon>
        <taxon>Cytophagales</taxon>
        <taxon>Hymenobacteraceae</taxon>
        <taxon>Rufibacter</taxon>
    </lineage>
</organism>
<feature type="domain" description="Outer membrane protein beta-barrel" evidence="2">
    <location>
        <begin position="18"/>
        <end position="190"/>
    </location>
</feature>
<feature type="chain" id="PRO_5024374977" evidence="1">
    <location>
        <begin position="20"/>
        <end position="217"/>
    </location>
</feature>
<dbReference type="RefSeq" id="WP_149100206.1">
    <property type="nucleotide sequence ID" value="NZ_BMMG01000007.1"/>
</dbReference>
<name>A0A5M8Q5P5_9BACT</name>
<reference evidence="4 6" key="3">
    <citation type="submission" date="2024-08" db="EMBL/GenBank/DDBJ databases">
        <authorList>
            <person name="Wei W."/>
        </authorList>
    </citation>
    <scope>NUCLEOTIDE SEQUENCE [LARGE SCALE GENOMIC DNA]</scope>
    <source>
        <strain evidence="4 6">XU2</strain>
    </source>
</reference>
<dbReference type="EMBL" id="VKKZ01000024">
    <property type="protein sequence ID" value="KAA6431179.1"/>
    <property type="molecule type" value="Genomic_DNA"/>
</dbReference>
<dbReference type="EMBL" id="JBGOGF010000007">
    <property type="protein sequence ID" value="MFA1772258.1"/>
    <property type="molecule type" value="Genomic_DNA"/>
</dbReference>
<keyword evidence="1" id="KW-0732">Signal</keyword>
<feature type="signal peptide" evidence="1">
    <location>
        <begin position="1"/>
        <end position="19"/>
    </location>
</feature>
<evidence type="ECO:0000313" key="5">
    <source>
        <dbReference type="Proteomes" id="UP000323866"/>
    </source>
</evidence>
<dbReference type="InterPro" id="IPR025665">
    <property type="entry name" value="Beta-barrel_OMP_2"/>
</dbReference>
<reference evidence="3 5" key="1">
    <citation type="submission" date="2019-07" db="EMBL/GenBank/DDBJ databases">
        <authorList>
            <person name="Qu J.-H."/>
        </authorList>
    </citation>
    <scope>NUCLEOTIDE SEQUENCE [LARGE SCALE GENOMIC DNA]</scope>
    <source>
        <strain evidence="3 5">MDT1-10-3</strain>
    </source>
</reference>
<evidence type="ECO:0000313" key="3">
    <source>
        <dbReference type="EMBL" id="KAA6431179.1"/>
    </source>
</evidence>
<accession>A0A5M8Q5P5</accession>
<dbReference type="Pfam" id="PF13568">
    <property type="entry name" value="OMP_b-brl_2"/>
    <property type="match status" value="1"/>
</dbReference>
<dbReference type="Proteomes" id="UP001570846">
    <property type="component" value="Unassembled WGS sequence"/>
</dbReference>
<reference evidence="3 5" key="2">
    <citation type="submission" date="2019-09" db="EMBL/GenBank/DDBJ databases">
        <title>A bacterium isolated from glacier soil.</title>
        <authorList>
            <person name="Liu Q."/>
        </authorList>
    </citation>
    <scope>NUCLEOTIDE SEQUENCE [LARGE SCALE GENOMIC DNA]</scope>
    <source>
        <strain evidence="3 5">MDT1-10-3</strain>
    </source>
</reference>
<dbReference type="OrthoDB" id="838174at2"/>
<sequence length="217" mass="23750">MKKIVLFVAAALTFSVAQAQNGPRIGIKAGANYSNISGKELANEDIYENKLGFVGGLTANFDLTGDGFLSIQPELLFSQRGYQYRDEEYTIDNITYKSKGDMNYNYLDLPVLLRINAGGLFFEGGPQVSYLLGIKDKTETKIGNNDFDNSRRIDKDDLSELEIGYAAGLGYQTEAGLSLGLRYTGGINALAKDDHDELGNARHSAFQLTLGYVFGGR</sequence>